<protein>
    <submittedName>
        <fullName evidence="6">Arylsulfatase</fullName>
    </submittedName>
</protein>
<evidence type="ECO:0000313" key="6">
    <source>
        <dbReference type="EMBL" id="SHJ02702.1"/>
    </source>
</evidence>
<dbReference type="Proteomes" id="UP000183982">
    <property type="component" value="Unassembled WGS sequence"/>
</dbReference>
<dbReference type="PANTHER" id="PTHR42693">
    <property type="entry name" value="ARYLSULFATASE FAMILY MEMBER"/>
    <property type="match status" value="1"/>
</dbReference>
<dbReference type="Gene3D" id="3.30.1120.10">
    <property type="match status" value="1"/>
</dbReference>
<dbReference type="InterPro" id="IPR024607">
    <property type="entry name" value="Sulfatase_CS"/>
</dbReference>
<dbReference type="RefSeq" id="WP_073250352.1">
    <property type="nucleotide sequence ID" value="NZ_FQZQ01000004.1"/>
</dbReference>
<evidence type="ECO:0000256" key="1">
    <source>
        <dbReference type="ARBA" id="ARBA00008779"/>
    </source>
</evidence>
<sequence>MKLTTTIVAALAMGNIASAESGDIIRDGEYHYLEAQMGEQWAVQDADIDARLANIHEANGGKPPNILYILIDDVSFGQMGKRDMNYVTGIDTSNINQLASESLSLMRMYTEPSCTPTRTAFLTGRHPIRAGVEEVKVALVGEGLAAEEVTLPEVLKEVGYNTGHVGKWHQGDIEQSFPHNQGFDWAAFPVHQQVQLALMTRDTMESNNMLGFHTSGQSNEFAIDQRFRPFGLVTGLEAQAGGMAREVDLEPGEEWTQAHYERMNERYQAQIVEQLEQLAAKDEPFFLQYWPLYPLNFVYPDQSISRNGGFMAEKLEVLDGWIGELMAKLEATGEADNTLVVLMADNGLMYHYEGTSGLSQLIYRGGKTNHLEGGVRVDAYVRWPGVIEPGSSAGDIIHVSDLYTTFARIAGATDHIPRDRVIDGVDQTALFLEGEGNSRRDYVYVYEGPVLRSIVKQEFKMHMPAPGVPGAAAPVFNILRDPREENAQIGYSLWSGASFQDMLKRHMLTIAKHPHLPLGKGKPYEGIENLRPESIETREVFDSWH</sequence>
<keyword evidence="4" id="KW-0106">Calcium</keyword>
<reference evidence="7" key="1">
    <citation type="submission" date="2016-11" db="EMBL/GenBank/DDBJ databases">
        <authorList>
            <person name="Varghese N."/>
            <person name="Submissions S."/>
        </authorList>
    </citation>
    <scope>NUCLEOTIDE SEQUENCE [LARGE SCALE GENOMIC DNA]</scope>
    <source>
        <strain evidence="7">DSM 100564</strain>
    </source>
</reference>
<keyword evidence="3" id="KW-0378">Hydrolase</keyword>
<evidence type="ECO:0000313" key="7">
    <source>
        <dbReference type="Proteomes" id="UP000183982"/>
    </source>
</evidence>
<dbReference type="Gene3D" id="3.40.720.10">
    <property type="entry name" value="Alkaline Phosphatase, subunit A"/>
    <property type="match status" value="1"/>
</dbReference>
<gene>
    <name evidence="6" type="ORF">SAMN05444000_104199</name>
</gene>
<evidence type="ECO:0000256" key="3">
    <source>
        <dbReference type="ARBA" id="ARBA00022801"/>
    </source>
</evidence>
<accession>A0A1M6FYI1</accession>
<evidence type="ECO:0000259" key="5">
    <source>
        <dbReference type="Pfam" id="PF00884"/>
    </source>
</evidence>
<dbReference type="EMBL" id="FQZQ01000004">
    <property type="protein sequence ID" value="SHJ02702.1"/>
    <property type="molecule type" value="Genomic_DNA"/>
</dbReference>
<dbReference type="InterPro" id="IPR017850">
    <property type="entry name" value="Alkaline_phosphatase_core_sf"/>
</dbReference>
<dbReference type="Pfam" id="PF00884">
    <property type="entry name" value="Sulfatase"/>
    <property type="match status" value="1"/>
</dbReference>
<dbReference type="PANTHER" id="PTHR42693:SF33">
    <property type="entry name" value="ARYLSULFATASE"/>
    <property type="match status" value="1"/>
</dbReference>
<proteinExistence type="inferred from homology"/>
<feature type="domain" description="Sulfatase N-terminal" evidence="5">
    <location>
        <begin position="64"/>
        <end position="411"/>
    </location>
</feature>
<keyword evidence="7" id="KW-1185">Reference proteome</keyword>
<dbReference type="SUPFAM" id="SSF53649">
    <property type="entry name" value="Alkaline phosphatase-like"/>
    <property type="match status" value="1"/>
</dbReference>
<dbReference type="OrthoDB" id="9803751at2"/>
<name>A0A1M6FYI1_9RHOB</name>
<dbReference type="GO" id="GO:0046872">
    <property type="term" value="F:metal ion binding"/>
    <property type="evidence" value="ECO:0007669"/>
    <property type="project" value="UniProtKB-KW"/>
</dbReference>
<dbReference type="GO" id="GO:0004065">
    <property type="term" value="F:arylsulfatase activity"/>
    <property type="evidence" value="ECO:0007669"/>
    <property type="project" value="TreeGrafter"/>
</dbReference>
<organism evidence="6 7">
    <name type="scientific">Shimia gijangensis</name>
    <dbReference type="NCBI Taxonomy" id="1470563"/>
    <lineage>
        <taxon>Bacteria</taxon>
        <taxon>Pseudomonadati</taxon>
        <taxon>Pseudomonadota</taxon>
        <taxon>Alphaproteobacteria</taxon>
        <taxon>Rhodobacterales</taxon>
        <taxon>Roseobacteraceae</taxon>
    </lineage>
</organism>
<dbReference type="InterPro" id="IPR000917">
    <property type="entry name" value="Sulfatase_N"/>
</dbReference>
<comment type="similarity">
    <text evidence="1">Belongs to the sulfatase family.</text>
</comment>
<dbReference type="PROSITE" id="PS00149">
    <property type="entry name" value="SULFATASE_2"/>
    <property type="match status" value="1"/>
</dbReference>
<evidence type="ECO:0000256" key="2">
    <source>
        <dbReference type="ARBA" id="ARBA00022723"/>
    </source>
</evidence>
<dbReference type="InterPro" id="IPR050738">
    <property type="entry name" value="Sulfatase"/>
</dbReference>
<dbReference type="STRING" id="1470563.SAMN05444000_104199"/>
<keyword evidence="2" id="KW-0479">Metal-binding</keyword>
<dbReference type="PROSITE" id="PS00523">
    <property type="entry name" value="SULFATASE_1"/>
    <property type="match status" value="1"/>
</dbReference>
<dbReference type="AlphaFoldDB" id="A0A1M6FYI1"/>
<evidence type="ECO:0000256" key="4">
    <source>
        <dbReference type="ARBA" id="ARBA00022837"/>
    </source>
</evidence>